<evidence type="ECO:0000256" key="12">
    <source>
        <dbReference type="PROSITE-ProRule" id="PRU00043"/>
    </source>
</evidence>
<dbReference type="InterPro" id="IPR027397">
    <property type="entry name" value="Catenin-bd_sf"/>
</dbReference>
<feature type="domain" description="Cadherin" evidence="17">
    <location>
        <begin position="144"/>
        <end position="256"/>
    </location>
</feature>
<dbReference type="PROSITE" id="PS00232">
    <property type="entry name" value="CADHERIN_1"/>
    <property type="match status" value="2"/>
</dbReference>
<dbReference type="InterPro" id="IPR020894">
    <property type="entry name" value="Cadherin_CS"/>
</dbReference>
<evidence type="ECO:0000256" key="3">
    <source>
        <dbReference type="ARBA" id="ARBA00022692"/>
    </source>
</evidence>
<evidence type="ECO:0000256" key="13">
    <source>
        <dbReference type="RuleBase" id="RU003318"/>
    </source>
</evidence>
<evidence type="ECO:0000256" key="9">
    <source>
        <dbReference type="ARBA" id="ARBA00022989"/>
    </source>
</evidence>
<evidence type="ECO:0000256" key="6">
    <source>
        <dbReference type="ARBA" id="ARBA00022837"/>
    </source>
</evidence>
<dbReference type="InterPro" id="IPR000233">
    <property type="entry name" value="Cadherin_Y-type_LIR"/>
</dbReference>
<dbReference type="FunFam" id="2.60.40.60:FF:000083">
    <property type="entry name" value="Desmoglein 1"/>
    <property type="match status" value="1"/>
</dbReference>
<dbReference type="Gene3D" id="2.60.40.60">
    <property type="entry name" value="Cadherins"/>
    <property type="match status" value="5"/>
</dbReference>
<dbReference type="GO" id="GO:0045216">
    <property type="term" value="P:cell-cell junction organization"/>
    <property type="evidence" value="ECO:0007669"/>
    <property type="project" value="UniProtKB-ARBA"/>
</dbReference>
<dbReference type="GO" id="GO:0005509">
    <property type="term" value="F:calcium ion binding"/>
    <property type="evidence" value="ECO:0007669"/>
    <property type="project" value="UniProtKB-UniRule"/>
</dbReference>
<dbReference type="PANTHER" id="PTHR24025:SF29">
    <property type="entry name" value="DESMOGLEIN-2-LIKE-RELATED"/>
    <property type="match status" value="1"/>
</dbReference>
<evidence type="ECO:0000256" key="11">
    <source>
        <dbReference type="ARBA" id="ARBA00023180"/>
    </source>
</evidence>
<keyword evidence="6 12" id="KW-0106">Calcium</keyword>
<dbReference type="Proteomes" id="UP001479290">
    <property type="component" value="Unassembled WGS sequence"/>
</dbReference>
<keyword evidence="8" id="KW-0965">Cell junction</keyword>
<name>A0AAW1Z718_CULAL</name>
<feature type="domain" description="Cadherin" evidence="17">
    <location>
        <begin position="416"/>
        <end position="526"/>
    </location>
</feature>
<evidence type="ECO:0000313" key="18">
    <source>
        <dbReference type="EMBL" id="KAK9956104.1"/>
    </source>
</evidence>
<dbReference type="FunFam" id="2.60.40.60:FF:000074">
    <property type="entry name" value="Desmoglein 4"/>
    <property type="match status" value="1"/>
</dbReference>
<keyword evidence="3 13" id="KW-0812">Transmembrane</keyword>
<keyword evidence="7 13" id="KW-0130">Cell adhesion</keyword>
<evidence type="ECO:0000256" key="15">
    <source>
        <dbReference type="SAM" id="MobiDB-lite"/>
    </source>
</evidence>
<dbReference type="Gene3D" id="4.10.900.10">
    <property type="entry name" value="TCF3-CBD (Catenin binding domain)"/>
    <property type="match status" value="1"/>
</dbReference>
<evidence type="ECO:0000256" key="4">
    <source>
        <dbReference type="ARBA" id="ARBA00022723"/>
    </source>
</evidence>
<dbReference type="InterPro" id="IPR050971">
    <property type="entry name" value="Cadherin-domain_protein"/>
</dbReference>
<feature type="domain" description="Cadherin" evidence="17">
    <location>
        <begin position="57"/>
        <end position="144"/>
    </location>
</feature>
<dbReference type="FunFam" id="2.60.40.60:FF:000068">
    <property type="entry name" value="Desmoglein 1"/>
    <property type="match status" value="1"/>
</dbReference>
<sequence>MFPHSLLASTLFLLLTVQILSTGECWTRSQKRRHKREWIVPVKKITENVDYSNEPYISKIQSDLDKNDQLRYSLRGPGIDQPPVGYFVVDEYKGWIRIIRPLDREERQNYTLIGTAWFLNNSIAEDNIKINMAVEDQNDNPPVFIKPERSSIYEGSRVGTIVTQVVAKDADDPKTDHTKIAYSLIKQEPNNGQLFFAVNKDSGIISVSNPALDREEHSVYVLTVQAADMYGDAKGNSATATVSVDILDVNDNIPTLEKDEFSVSIDENEAPIEVLKIQALDNDEERTDNWLAVFEITSGNEDGRFSIKTDPKTNVGTLYLNKPVDFESASNLKLNLAVANIADPGAPLGSGAGAGAGGSNTGSGGAAGASGAGGQSGGSGGAGTGLVFLSGSSVSKKKSYLVNISVRNKPEGPKFQPRVKPISVSENTKSSIPTVIDTYTAVEEDTGKPAEKVKYAKGYDPDNWISINMDTAEIKLNKVPDRESPYVVNGTYYAKILCITDELPSLTSTGTIALQVEDMNDNCPKLLDNVQTICSDTRVVNITAEDTDFYPNGAPLEFRLIQEKTKGKWNVQRINDVSASLLAEDDLWPGFYKITMEIRDMQGLTCPDEQVLQLEVCTCSEGVVCGAKMAAVGLQTSSATLGAPGIAFLILGFLCLILVPMALIKCECGGSAGIHFIDMPFETKQHLMSYSTEGKGEDGDVLLMSTPPKLNNGGGDGIKMPKEPLRMVAESFHHSGKVPELNQPVFNSSKMVGMMHESAFGGFYYDTDGEDMENSARRQEEHEVLFNAAILNEYLIQKCRYIQDCDSPEEGLKEYDYEGEGSVISSIDNCSYNESNDDLEFLNNLGAKFTTLAEVCGFRRTQSMPQADPKVTVNTVETTPTVTVNAVETTATTTAFTAVSSNHMTNTDQPSPVEITVKSPLVQTAPSQGMVVQEPMYYGFNQPMQNNVLLSGDGFGQGVYIMNGTPEADRLLTQGNGHALAHLASGQQVIIGDSIQYSQIGPQSPVMINQGLGEVNSAVIQNLSPTTNLVMMPQQQLHGTGSLQMVKVPMGSVVSGESGQGRVTLLDGSANGGMVLVGGPNHRPMSPQQFYTISSQEMSGPVHMNQRAIDGSFSNAQNDGQGKVRILESLVNGGNVLVGGPGAPNLVSMPQIANGQVNSQLLLNGPFSSAQNIVSGEGGESRLLVSGPSIPEGPINGGSLMVAGTGQYPVSMSAGTPNLVSMPQVATGQVNNSQLLVGGHFSSVQNIVAGEGGQSRLLVNGPIQRPLVMSQGAPSPVGLPHVANKQLFRSTASKILTSMVMTPKSRGLVKNEHLND</sequence>
<comment type="subcellular location">
    <subcellularLocation>
        <location evidence="1">Cell junction</location>
        <location evidence="1">Desmosome</location>
    </subcellularLocation>
    <subcellularLocation>
        <location evidence="13">Cell membrane</location>
        <topology evidence="13">Single-pass type I membrane protein</topology>
    </subcellularLocation>
</comment>
<feature type="signal peptide" evidence="16">
    <location>
        <begin position="1"/>
        <end position="21"/>
    </location>
</feature>
<keyword evidence="9" id="KW-1133">Transmembrane helix</keyword>
<proteinExistence type="predicted"/>
<keyword evidence="19" id="KW-1185">Reference proteome</keyword>
<evidence type="ECO:0000256" key="8">
    <source>
        <dbReference type="ARBA" id="ARBA00022949"/>
    </source>
</evidence>
<evidence type="ECO:0000256" key="7">
    <source>
        <dbReference type="ARBA" id="ARBA00022889"/>
    </source>
</evidence>
<dbReference type="InterPro" id="IPR015919">
    <property type="entry name" value="Cadherin-like_sf"/>
</dbReference>
<dbReference type="GO" id="GO:0007156">
    <property type="term" value="P:homophilic cell adhesion via plasma membrane adhesion molecules"/>
    <property type="evidence" value="ECO:0007669"/>
    <property type="project" value="InterPro"/>
</dbReference>
<evidence type="ECO:0000256" key="5">
    <source>
        <dbReference type="ARBA" id="ARBA00022737"/>
    </source>
</evidence>
<dbReference type="CDD" id="cd11304">
    <property type="entry name" value="Cadherin_repeat"/>
    <property type="match status" value="3"/>
</dbReference>
<keyword evidence="4" id="KW-0479">Metal-binding</keyword>
<accession>A0AAW1Z718</accession>
<evidence type="ECO:0000259" key="17">
    <source>
        <dbReference type="PROSITE" id="PS50268"/>
    </source>
</evidence>
<keyword evidence="16" id="KW-0732">Signal</keyword>
<organism evidence="18 19">
    <name type="scientific">Culter alburnus</name>
    <name type="common">Topmouth culter</name>
    <dbReference type="NCBI Taxonomy" id="194366"/>
    <lineage>
        <taxon>Eukaryota</taxon>
        <taxon>Metazoa</taxon>
        <taxon>Chordata</taxon>
        <taxon>Craniata</taxon>
        <taxon>Vertebrata</taxon>
        <taxon>Euteleostomi</taxon>
        <taxon>Actinopterygii</taxon>
        <taxon>Neopterygii</taxon>
        <taxon>Teleostei</taxon>
        <taxon>Ostariophysi</taxon>
        <taxon>Cypriniformes</taxon>
        <taxon>Xenocyprididae</taxon>
        <taxon>Xenocypridinae</taxon>
        <taxon>Culter</taxon>
    </lineage>
</organism>
<dbReference type="FunFam" id="2.60.40.60:FF:000031">
    <property type="entry name" value="Cadherin 3"/>
    <property type="match status" value="1"/>
</dbReference>
<reference evidence="18 19" key="1">
    <citation type="submission" date="2024-05" db="EMBL/GenBank/DDBJ databases">
        <title>A high-quality chromosomal-level genome assembly of Topmouth culter (Culter alburnus).</title>
        <authorList>
            <person name="Zhao H."/>
        </authorList>
    </citation>
    <scope>NUCLEOTIDE SEQUENCE [LARGE SCALE GENOMIC DNA]</scope>
    <source>
        <strain evidence="18">CATC2023</strain>
        <tissue evidence="18">Muscle</tissue>
    </source>
</reference>
<dbReference type="FunFam" id="2.60.40.60:FF:000011">
    <property type="entry name" value="Cadherin 1"/>
    <property type="match status" value="1"/>
</dbReference>
<dbReference type="PROSITE" id="PS50268">
    <property type="entry name" value="CADHERIN_2"/>
    <property type="match status" value="4"/>
</dbReference>
<evidence type="ECO:0000256" key="10">
    <source>
        <dbReference type="ARBA" id="ARBA00023136"/>
    </source>
</evidence>
<dbReference type="PRINTS" id="PR01818">
    <property type="entry name" value="DESMOCADHERN"/>
</dbReference>
<dbReference type="PRINTS" id="PR00205">
    <property type="entry name" value="CADHERIN"/>
</dbReference>
<feature type="chain" id="PRO_5043508946" description="Cadherin domain-containing protein" evidence="16">
    <location>
        <begin position="22"/>
        <end position="1316"/>
    </location>
</feature>
<dbReference type="GO" id="GO:0030057">
    <property type="term" value="C:desmosome"/>
    <property type="evidence" value="ECO:0007669"/>
    <property type="project" value="UniProtKB-SubCell"/>
</dbReference>
<keyword evidence="11" id="KW-0325">Glycoprotein</keyword>
<dbReference type="Pfam" id="PF01049">
    <property type="entry name" value="CADH_Y-type_LIR"/>
    <property type="match status" value="1"/>
</dbReference>
<dbReference type="Pfam" id="PF00028">
    <property type="entry name" value="Cadherin"/>
    <property type="match status" value="3"/>
</dbReference>
<evidence type="ECO:0000256" key="1">
    <source>
        <dbReference type="ARBA" id="ARBA00004568"/>
    </source>
</evidence>
<dbReference type="SUPFAM" id="SSF49313">
    <property type="entry name" value="Cadherin-like"/>
    <property type="match status" value="5"/>
</dbReference>
<comment type="caution">
    <text evidence="18">The sequence shown here is derived from an EMBL/GenBank/DDBJ whole genome shotgun (WGS) entry which is preliminary data.</text>
</comment>
<gene>
    <name evidence="18" type="ORF">ABG768_013858</name>
</gene>
<keyword evidence="2" id="KW-1003">Cell membrane</keyword>
<evidence type="ECO:0000256" key="14">
    <source>
        <dbReference type="RuleBase" id="RU004358"/>
    </source>
</evidence>
<evidence type="ECO:0000256" key="2">
    <source>
        <dbReference type="ARBA" id="ARBA00022475"/>
    </source>
</evidence>
<evidence type="ECO:0000313" key="19">
    <source>
        <dbReference type="Proteomes" id="UP001479290"/>
    </source>
</evidence>
<dbReference type="PANTHER" id="PTHR24025">
    <property type="entry name" value="DESMOGLEIN FAMILY MEMBER"/>
    <property type="match status" value="1"/>
</dbReference>
<dbReference type="SMART" id="SM00112">
    <property type="entry name" value="CA"/>
    <property type="match status" value="4"/>
</dbReference>
<dbReference type="InterPro" id="IPR002126">
    <property type="entry name" value="Cadherin-like_dom"/>
</dbReference>
<dbReference type="GO" id="GO:0005886">
    <property type="term" value="C:plasma membrane"/>
    <property type="evidence" value="ECO:0007669"/>
    <property type="project" value="UniProtKB-SubCell"/>
</dbReference>
<feature type="domain" description="Cadherin" evidence="17">
    <location>
        <begin position="257"/>
        <end position="415"/>
    </location>
</feature>
<keyword evidence="5" id="KW-0677">Repeat</keyword>
<protein>
    <recommendedName>
        <fullName evidence="17">Cadherin domain-containing protein</fullName>
    </recommendedName>
</protein>
<dbReference type="GO" id="GO:0055113">
    <property type="term" value="P:epiboly involved in gastrulation with mouth forming second"/>
    <property type="evidence" value="ECO:0007669"/>
    <property type="project" value="UniProtKB-ARBA"/>
</dbReference>
<dbReference type="InterPro" id="IPR009122">
    <property type="entry name" value="Desmosomal_cadherin"/>
</dbReference>
<comment type="function">
    <text evidence="14">A component of desmosome cell-cell junctions which are required for positive regulation of cellular adhesion. Involved in the interaction of plaque proteins and intermediate filaments mediating cell-cell adhesion.</text>
</comment>
<keyword evidence="10" id="KW-0472">Membrane</keyword>
<feature type="region of interest" description="Disordered" evidence="15">
    <location>
        <begin position="353"/>
        <end position="377"/>
    </location>
</feature>
<evidence type="ECO:0000256" key="16">
    <source>
        <dbReference type="SAM" id="SignalP"/>
    </source>
</evidence>
<dbReference type="EMBL" id="JAWDJR010000020">
    <property type="protein sequence ID" value="KAK9956104.1"/>
    <property type="molecule type" value="Genomic_DNA"/>
</dbReference>